<comment type="caution">
    <text evidence="1">The sequence shown here is derived from an EMBL/GenBank/DDBJ whole genome shotgun (WGS) entry which is preliminary data.</text>
</comment>
<evidence type="ECO:0000313" key="2">
    <source>
        <dbReference type="Proteomes" id="UP000886998"/>
    </source>
</evidence>
<name>A0A8X7BRP9_9ARAC</name>
<sequence>MIARNISLKTHLRIYDTIGHTEAYKPGWSRQVRLGLRADWTVACYPPPRVRKLLEEASTQSYGYLKKAFLVSVANSTRIRVNHFLI</sequence>
<reference evidence="1" key="1">
    <citation type="submission" date="2020-08" db="EMBL/GenBank/DDBJ databases">
        <title>Multicomponent nature underlies the extraordinary mechanical properties of spider dragline silk.</title>
        <authorList>
            <person name="Kono N."/>
            <person name="Nakamura H."/>
            <person name="Mori M."/>
            <person name="Yoshida Y."/>
            <person name="Ohtoshi R."/>
            <person name="Malay A.D."/>
            <person name="Moran D.A.P."/>
            <person name="Tomita M."/>
            <person name="Numata K."/>
            <person name="Arakawa K."/>
        </authorList>
    </citation>
    <scope>NUCLEOTIDE SEQUENCE</scope>
</reference>
<dbReference type="AlphaFoldDB" id="A0A8X7BRP9"/>
<accession>A0A8X7BRP9</accession>
<dbReference type="EMBL" id="BMAV01002392">
    <property type="protein sequence ID" value="GFY41280.1"/>
    <property type="molecule type" value="Genomic_DNA"/>
</dbReference>
<proteinExistence type="predicted"/>
<evidence type="ECO:0000313" key="1">
    <source>
        <dbReference type="EMBL" id="GFY41280.1"/>
    </source>
</evidence>
<keyword evidence="2" id="KW-1185">Reference proteome</keyword>
<protein>
    <submittedName>
        <fullName evidence="1">Uncharacterized protein</fullName>
    </submittedName>
</protein>
<dbReference type="Proteomes" id="UP000886998">
    <property type="component" value="Unassembled WGS sequence"/>
</dbReference>
<gene>
    <name evidence="1" type="ORF">TNIN_469071</name>
</gene>
<organism evidence="1 2">
    <name type="scientific">Trichonephila inaurata madagascariensis</name>
    <dbReference type="NCBI Taxonomy" id="2747483"/>
    <lineage>
        <taxon>Eukaryota</taxon>
        <taxon>Metazoa</taxon>
        <taxon>Ecdysozoa</taxon>
        <taxon>Arthropoda</taxon>
        <taxon>Chelicerata</taxon>
        <taxon>Arachnida</taxon>
        <taxon>Araneae</taxon>
        <taxon>Araneomorphae</taxon>
        <taxon>Entelegynae</taxon>
        <taxon>Araneoidea</taxon>
        <taxon>Nephilidae</taxon>
        <taxon>Trichonephila</taxon>
        <taxon>Trichonephila inaurata</taxon>
    </lineage>
</organism>